<feature type="region of interest" description="Disordered" evidence="13">
    <location>
        <begin position="686"/>
        <end position="715"/>
    </location>
</feature>
<comment type="subcellular location">
    <subcellularLocation>
        <location evidence="1">Cell membrane</location>
        <topology evidence="1">Multi-pass membrane protein</topology>
    </subcellularLocation>
</comment>
<evidence type="ECO:0000256" key="6">
    <source>
        <dbReference type="ARBA" id="ARBA00022692"/>
    </source>
</evidence>
<dbReference type="EC" id="1.16.1.9" evidence="3"/>
<evidence type="ECO:0000256" key="10">
    <source>
        <dbReference type="ARBA" id="ARBA00023065"/>
    </source>
</evidence>
<dbReference type="InterPro" id="IPR017938">
    <property type="entry name" value="Riboflavin_synthase-like_b-brl"/>
</dbReference>
<accession>A0A6G1FSX5</accession>
<dbReference type="PANTHER" id="PTHR32361">
    <property type="entry name" value="FERRIC/CUPRIC REDUCTASE TRANSMEMBRANE COMPONENT"/>
    <property type="match status" value="1"/>
</dbReference>
<dbReference type="PANTHER" id="PTHR32361:SF23">
    <property type="entry name" value="FERRIC-CHELATE REDUCTASE"/>
    <property type="match status" value="1"/>
</dbReference>
<evidence type="ECO:0000313" key="16">
    <source>
        <dbReference type="EMBL" id="KAF1808781.1"/>
    </source>
</evidence>
<evidence type="ECO:0000313" key="17">
    <source>
        <dbReference type="Proteomes" id="UP000504638"/>
    </source>
</evidence>
<dbReference type="EMBL" id="ML975179">
    <property type="protein sequence ID" value="KAF1808781.1"/>
    <property type="molecule type" value="Genomic_DNA"/>
</dbReference>
<keyword evidence="9" id="KW-0560">Oxidoreductase</keyword>
<keyword evidence="10" id="KW-0406">Ion transport</keyword>
<dbReference type="OrthoDB" id="167398at2759"/>
<dbReference type="GO" id="GO:0052851">
    <property type="term" value="F:ferric-chelate reductase (NADPH) activity"/>
    <property type="evidence" value="ECO:0007669"/>
    <property type="project" value="UniProtKB-EC"/>
</dbReference>
<evidence type="ECO:0000256" key="12">
    <source>
        <dbReference type="ARBA" id="ARBA00048483"/>
    </source>
</evidence>
<evidence type="ECO:0000256" key="3">
    <source>
        <dbReference type="ARBA" id="ARBA00012668"/>
    </source>
</evidence>
<feature type="transmembrane region" description="Helical" evidence="14">
    <location>
        <begin position="508"/>
        <end position="525"/>
    </location>
</feature>
<evidence type="ECO:0000256" key="9">
    <source>
        <dbReference type="ARBA" id="ARBA00023002"/>
    </source>
</evidence>
<dbReference type="Pfam" id="PF08022">
    <property type="entry name" value="FAD_binding_8"/>
    <property type="match status" value="1"/>
</dbReference>
<dbReference type="InterPro" id="IPR039261">
    <property type="entry name" value="FNR_nucleotide-bd"/>
</dbReference>
<evidence type="ECO:0000256" key="14">
    <source>
        <dbReference type="SAM" id="Phobius"/>
    </source>
</evidence>
<dbReference type="SFLD" id="SFLDG01168">
    <property type="entry name" value="Ferric_reductase_subgroup_(FRE"/>
    <property type="match status" value="1"/>
</dbReference>
<dbReference type="SUPFAM" id="SSF63380">
    <property type="entry name" value="Riboflavin synthase domain-like"/>
    <property type="match status" value="1"/>
</dbReference>
<dbReference type="InterPro" id="IPR051410">
    <property type="entry name" value="Ferric/Cupric_Reductase"/>
</dbReference>
<dbReference type="InterPro" id="IPR013130">
    <property type="entry name" value="Fe3_Rdtase_TM_dom"/>
</dbReference>
<keyword evidence="11 14" id="KW-0472">Membrane</keyword>
<keyword evidence="17" id="KW-1185">Reference proteome</keyword>
<reference evidence="16 18" key="1">
    <citation type="submission" date="2020-01" db="EMBL/GenBank/DDBJ databases">
        <authorList>
            <consortium name="DOE Joint Genome Institute"/>
            <person name="Haridas S."/>
            <person name="Albert R."/>
            <person name="Binder M."/>
            <person name="Bloem J."/>
            <person name="Labutti K."/>
            <person name="Salamov A."/>
            <person name="Andreopoulos B."/>
            <person name="Baker S.E."/>
            <person name="Barry K."/>
            <person name="Bills G."/>
            <person name="Bluhm B.H."/>
            <person name="Cannon C."/>
            <person name="Castanera R."/>
            <person name="Culley D.E."/>
            <person name="Daum C."/>
            <person name="Ezra D."/>
            <person name="Gonzalez J.B."/>
            <person name="Henrissat B."/>
            <person name="Kuo A."/>
            <person name="Liang C."/>
            <person name="Lipzen A."/>
            <person name="Lutzoni F."/>
            <person name="Magnuson J."/>
            <person name="Mondo S."/>
            <person name="Nolan M."/>
            <person name="Ohm R."/>
            <person name="Pangilinan J."/>
            <person name="Park H.-J."/>
            <person name="Ramirez L."/>
            <person name="Alfaro M."/>
            <person name="Sun H."/>
            <person name="Tritt A."/>
            <person name="Yoshinaga Y."/>
            <person name="Zwiers L.-H."/>
            <person name="Turgeon B.G."/>
            <person name="Goodwin S.B."/>
            <person name="Spatafora J.W."/>
            <person name="Crous P.W."/>
            <person name="Grigoriev I.V."/>
        </authorList>
    </citation>
    <scope>NUCLEOTIDE SEQUENCE</scope>
    <source>
        <strain evidence="16 18">CBS 781.70</strain>
    </source>
</reference>
<keyword evidence="7" id="KW-0249">Electron transport</keyword>
<sequence length="882" mass="99103">MPALPGLMDMSAEGVFDSVGHAIIMARGVLDDLPFLVKRINISTNRTSSPDLIEAVSTDPWRFSGKYALGWVYFCIILLVVAFLLRTYHYFTDRIRTALHAEDTKAQSKTSSPDTDYEMNALYTDKSTAKFFPRDGALPAKPKLESNWSSLHWVNVLVAMFRFLFYRPIPELRLRKGWRPIAFPSLAVSIIVAAAMVFTVCYCFIPQPLFYKSIAYGSPPLAIRAGMVAVSLIPWIVALSMKANFISLLTGVGHERLNVLHRWLAYLCLALSIVHTVPFYITPITDAAALDSFHKIFEAQGGMYIYSTGIACLVPLGFLCLHSLPFLRRRAYELFVAVHVPISIVFIGMLFWHCKNYLTSWHYLFATIGIWLASYLFRLLYLNWTHPFRMSWLVGDESAITLLPENAVKITIPTQVKWRPGQYVYLRMPGISVFENHPFTIASLCSDDFPSEYGDGYRDMLLVFRPFGGFTQKVVKTALEHGPWHTYRAFIDGPYGGMRRRIESFDSVVLIAGGSGITAIVSQLLDLIKRMRDGKAVTKTVQVIWALKRPETLEWFKEELRICREFAPPDSVSCQLYITAAKRLSQREMMQMGLGIEGQSGLVSAHTPTRPVSMYFHDKVNDVFQDIAEKRFSGIPDRKRLSNLSNLSNRNSALIQEEAHGDTEREEMRRENEDAITALPQAQLVSARSGSRGHLAPPGSDGDAPEYAEEDPYNPQDIRFTTWAERRKYAQSHASHSRNLSLDVAQAVAAGTGALDPNTAATASAISPSTTNFDFGFPSTPTEFQKNLMRFAFLPGPINPAPYRPGWSIEYGRPDIPFMLREASRGWGRRTCVFVCGPPSMRIAVSEQVAQLQRMVVSGTGPRGEKVEGIEEIFLHAENYAL</sequence>
<dbReference type="InterPro" id="IPR017927">
    <property type="entry name" value="FAD-bd_FR_type"/>
</dbReference>
<evidence type="ECO:0000256" key="2">
    <source>
        <dbReference type="ARBA" id="ARBA00006278"/>
    </source>
</evidence>
<dbReference type="GO" id="GO:0005886">
    <property type="term" value="C:plasma membrane"/>
    <property type="evidence" value="ECO:0007669"/>
    <property type="project" value="UniProtKB-SubCell"/>
</dbReference>
<feature type="transmembrane region" description="Helical" evidence="14">
    <location>
        <begin position="301"/>
        <end position="322"/>
    </location>
</feature>
<proteinExistence type="inferred from homology"/>
<evidence type="ECO:0000256" key="13">
    <source>
        <dbReference type="SAM" id="MobiDB-lite"/>
    </source>
</evidence>
<keyword evidence="4" id="KW-0813">Transport</keyword>
<feature type="transmembrane region" description="Helical" evidence="14">
    <location>
        <begin position="334"/>
        <end position="354"/>
    </location>
</feature>
<name>A0A6G1FSX5_9PEZI</name>
<dbReference type="RefSeq" id="XP_033530412.1">
    <property type="nucleotide sequence ID" value="XM_033676781.1"/>
</dbReference>
<feature type="compositionally biased region" description="Basic and acidic residues" evidence="13">
    <location>
        <begin position="657"/>
        <end position="672"/>
    </location>
</feature>
<dbReference type="Gene3D" id="3.40.50.80">
    <property type="entry name" value="Nucleotide-binding domain of ferredoxin-NADP reductase (FNR) module"/>
    <property type="match status" value="2"/>
</dbReference>
<feature type="region of interest" description="Disordered" evidence="13">
    <location>
        <begin position="652"/>
        <end position="672"/>
    </location>
</feature>
<dbReference type="GO" id="GO:0006879">
    <property type="term" value="P:intracellular iron ion homeostasis"/>
    <property type="evidence" value="ECO:0007669"/>
    <property type="project" value="TreeGrafter"/>
</dbReference>
<feature type="transmembrane region" description="Helical" evidence="14">
    <location>
        <begin position="181"/>
        <end position="205"/>
    </location>
</feature>
<dbReference type="PROSITE" id="PS51384">
    <property type="entry name" value="FAD_FR"/>
    <property type="match status" value="1"/>
</dbReference>
<reference evidence="18" key="3">
    <citation type="submission" date="2025-04" db="UniProtKB">
        <authorList>
            <consortium name="RefSeq"/>
        </authorList>
    </citation>
    <scope>IDENTIFICATION</scope>
    <source>
        <strain evidence="18">CBS 781.70</strain>
    </source>
</reference>
<feature type="transmembrane region" description="Helical" evidence="14">
    <location>
        <begin position="360"/>
        <end position="381"/>
    </location>
</feature>
<feature type="transmembrane region" description="Helical" evidence="14">
    <location>
        <begin position="225"/>
        <end position="251"/>
    </location>
</feature>
<keyword evidence="6 14" id="KW-0812">Transmembrane</keyword>
<dbReference type="InterPro" id="IPR013121">
    <property type="entry name" value="Fe_red_NAD-bd_6"/>
</dbReference>
<evidence type="ECO:0000259" key="15">
    <source>
        <dbReference type="PROSITE" id="PS51384"/>
    </source>
</evidence>
<feature type="compositionally biased region" description="Acidic residues" evidence="13">
    <location>
        <begin position="703"/>
        <end position="712"/>
    </location>
</feature>
<evidence type="ECO:0000256" key="8">
    <source>
        <dbReference type="ARBA" id="ARBA00022989"/>
    </source>
</evidence>
<dbReference type="CDD" id="cd06186">
    <property type="entry name" value="NOX_Duox_like_FAD_NADP"/>
    <property type="match status" value="1"/>
</dbReference>
<dbReference type="Pfam" id="PF08030">
    <property type="entry name" value="NAD_binding_6"/>
    <property type="match status" value="1"/>
</dbReference>
<dbReference type="SFLD" id="SFLDS00052">
    <property type="entry name" value="Ferric_Reductase_Domain"/>
    <property type="match status" value="1"/>
</dbReference>
<organism evidence="16">
    <name type="scientific">Eremomyces bilateralis CBS 781.70</name>
    <dbReference type="NCBI Taxonomy" id="1392243"/>
    <lineage>
        <taxon>Eukaryota</taxon>
        <taxon>Fungi</taxon>
        <taxon>Dikarya</taxon>
        <taxon>Ascomycota</taxon>
        <taxon>Pezizomycotina</taxon>
        <taxon>Dothideomycetes</taxon>
        <taxon>Dothideomycetes incertae sedis</taxon>
        <taxon>Eremomycetales</taxon>
        <taxon>Eremomycetaceae</taxon>
        <taxon>Eremomyces</taxon>
    </lineage>
</organism>
<feature type="transmembrane region" description="Helical" evidence="14">
    <location>
        <begin position="263"/>
        <end position="281"/>
    </location>
</feature>
<dbReference type="Proteomes" id="UP000504638">
    <property type="component" value="Unplaced"/>
</dbReference>
<dbReference type="InterPro" id="IPR013112">
    <property type="entry name" value="FAD-bd_8"/>
</dbReference>
<comment type="similarity">
    <text evidence="2">Belongs to the ferric reductase (FRE) family.</text>
</comment>
<feature type="domain" description="FAD-binding FR-type" evidence="15">
    <location>
        <begin position="387"/>
        <end position="501"/>
    </location>
</feature>
<evidence type="ECO:0000256" key="4">
    <source>
        <dbReference type="ARBA" id="ARBA00022448"/>
    </source>
</evidence>
<dbReference type="SUPFAM" id="SSF52343">
    <property type="entry name" value="Ferredoxin reductase-like, C-terminal NADP-linked domain"/>
    <property type="match status" value="1"/>
</dbReference>
<dbReference type="AlphaFoldDB" id="A0A6G1FSX5"/>
<feature type="transmembrane region" description="Helical" evidence="14">
    <location>
        <begin position="67"/>
        <end position="85"/>
    </location>
</feature>
<comment type="catalytic activity">
    <reaction evidence="12">
        <text>2 a Fe(II)-siderophore + NADP(+) + H(+) = 2 a Fe(III)-siderophore + NADPH</text>
        <dbReference type="Rhea" id="RHEA:28795"/>
        <dbReference type="Rhea" id="RHEA-COMP:11342"/>
        <dbReference type="Rhea" id="RHEA-COMP:11344"/>
        <dbReference type="ChEBI" id="CHEBI:15378"/>
        <dbReference type="ChEBI" id="CHEBI:29033"/>
        <dbReference type="ChEBI" id="CHEBI:29034"/>
        <dbReference type="ChEBI" id="CHEBI:57783"/>
        <dbReference type="ChEBI" id="CHEBI:58349"/>
        <dbReference type="EC" id="1.16.1.9"/>
    </reaction>
</comment>
<dbReference type="GeneID" id="54417351"/>
<dbReference type="GO" id="GO:0015677">
    <property type="term" value="P:copper ion import"/>
    <property type="evidence" value="ECO:0007669"/>
    <property type="project" value="TreeGrafter"/>
</dbReference>
<gene>
    <name evidence="16 18" type="ORF">P152DRAFT_404802</name>
</gene>
<evidence type="ECO:0000313" key="18">
    <source>
        <dbReference type="RefSeq" id="XP_033530412.1"/>
    </source>
</evidence>
<protein>
    <recommendedName>
        <fullName evidence="3">ferric-chelate reductase (NADPH)</fullName>
        <ecNumber evidence="3">1.16.1.9</ecNumber>
    </recommendedName>
</protein>
<dbReference type="Pfam" id="PF01794">
    <property type="entry name" value="Ferric_reduct"/>
    <property type="match status" value="1"/>
</dbReference>
<keyword evidence="5" id="KW-1003">Cell membrane</keyword>
<reference evidence="18" key="2">
    <citation type="submission" date="2020-04" db="EMBL/GenBank/DDBJ databases">
        <authorList>
            <consortium name="NCBI Genome Project"/>
        </authorList>
    </citation>
    <scope>NUCLEOTIDE SEQUENCE</scope>
    <source>
        <strain evidence="18">CBS 781.70</strain>
    </source>
</reference>
<dbReference type="GO" id="GO:0006826">
    <property type="term" value="P:iron ion transport"/>
    <property type="evidence" value="ECO:0007669"/>
    <property type="project" value="TreeGrafter"/>
</dbReference>
<evidence type="ECO:0000256" key="11">
    <source>
        <dbReference type="ARBA" id="ARBA00023136"/>
    </source>
</evidence>
<evidence type="ECO:0000256" key="1">
    <source>
        <dbReference type="ARBA" id="ARBA00004651"/>
    </source>
</evidence>
<evidence type="ECO:0000256" key="5">
    <source>
        <dbReference type="ARBA" id="ARBA00022475"/>
    </source>
</evidence>
<evidence type="ECO:0000256" key="7">
    <source>
        <dbReference type="ARBA" id="ARBA00022982"/>
    </source>
</evidence>
<keyword evidence="8 14" id="KW-1133">Transmembrane helix</keyword>